<keyword evidence="4 8" id="KW-0378">Hydrolase</keyword>
<organism evidence="8 9">
    <name type="scientific">Kordia antarctica</name>
    <dbReference type="NCBI Taxonomy" id="1218801"/>
    <lineage>
        <taxon>Bacteria</taxon>
        <taxon>Pseudomonadati</taxon>
        <taxon>Bacteroidota</taxon>
        <taxon>Flavobacteriia</taxon>
        <taxon>Flavobacteriales</taxon>
        <taxon>Flavobacteriaceae</taxon>
        <taxon>Kordia</taxon>
    </lineage>
</organism>
<protein>
    <recommendedName>
        <fullName evidence="2">prolyl oligopeptidase</fullName>
        <ecNumber evidence="2">3.4.21.26</ecNumber>
    </recommendedName>
</protein>
<dbReference type="GO" id="GO:0006508">
    <property type="term" value="P:proteolysis"/>
    <property type="evidence" value="ECO:0007669"/>
    <property type="project" value="UniProtKB-KW"/>
</dbReference>
<proteinExistence type="predicted"/>
<dbReference type="SUPFAM" id="SSF50993">
    <property type="entry name" value="Peptidase/esterase 'gauge' domain"/>
    <property type="match status" value="1"/>
</dbReference>
<dbReference type="PANTHER" id="PTHR42881">
    <property type="entry name" value="PROLYL ENDOPEPTIDASE"/>
    <property type="match status" value="1"/>
</dbReference>
<sequence length="729" mass="83309">MKHSFIIYLLISVLLIQCIENENHSKITVEKPVIDTYFSKEIEDPYQYLENLKDTTVLSWLSSQNTYAEEILQNISGRDALLKKMKAYDELRSETIFDLKIVSPNVYYYLKYSENQEATILYFRAGVDGEETEIFNSQDYKSTSQDQYIINYFQPSWNGKKIAIGFTKNDEEFSEVVVYELEKKQFNKEVIDHCWPSELGGINWLADDSGFIYLHIPTIDTTSPNYILNSATVLYRLGENPKNLQIIFSKETHPQLNLSAADFPIVNIFGKDQKYMFGRVGGIGFKDYYYAPITELEKKIVTWKPLFKKKHKVEKFIPYADEIYFLSAQKASNFGIYKTDFDSLNFDMPTEIIPAEKDQILKDFTITKQGLFYTTTKNGVRASLYHLKDATIEEIQLPKSSGSISLSTIGINFPHLWIEVESWISHKNRYYYESDTKAFKEENLTPVIDYTELEDIVVKEIEITSHDGIQVPLSIIYKKGMVKDGKNRMLLNGYGAYKWINAPMLYPYLLHWIREGGIYAVAHVRGGGEKGDTWHKGGFKTTKPNSWKDFIACSEYLISENYTSPERFAIWGGSAGGVTIGRAVTARPDLYAAAVIRVGLLNTLRSEIAPNGQNNMKEFGTIKDSTEFEALLEMDAYHHVEKETAYPAILLTAGLNDSRVAAWQPAKFAARTQAATNSDNPILLSVNFSEGHGFDRTQKSKREELADIISFLLWQTGNEKYSVTKGLKN</sequence>
<dbReference type="Pfam" id="PF00326">
    <property type="entry name" value="Peptidase_S9"/>
    <property type="match status" value="1"/>
</dbReference>
<keyword evidence="9" id="KW-1185">Reference proteome</keyword>
<dbReference type="Proteomes" id="UP000464657">
    <property type="component" value="Chromosome"/>
</dbReference>
<dbReference type="KEGG" id="kan:IMCC3317_31510"/>
<comment type="catalytic activity">
    <reaction evidence="1">
        <text>Hydrolysis of Pro-|-Xaa &gt;&gt; Ala-|-Xaa in oligopeptides.</text>
        <dbReference type="EC" id="3.4.21.26"/>
    </reaction>
</comment>
<evidence type="ECO:0000256" key="2">
    <source>
        <dbReference type="ARBA" id="ARBA00011897"/>
    </source>
</evidence>
<evidence type="ECO:0000313" key="8">
    <source>
        <dbReference type="EMBL" id="QHI37769.1"/>
    </source>
</evidence>
<dbReference type="Gene3D" id="3.40.50.1820">
    <property type="entry name" value="alpha/beta hydrolase"/>
    <property type="match status" value="1"/>
</dbReference>
<evidence type="ECO:0000259" key="7">
    <source>
        <dbReference type="Pfam" id="PF02897"/>
    </source>
</evidence>
<dbReference type="InterPro" id="IPR051167">
    <property type="entry name" value="Prolyl_oligopep/macrocyclase"/>
</dbReference>
<dbReference type="Gene3D" id="2.130.10.120">
    <property type="entry name" value="Prolyl oligopeptidase, N-terminal domain"/>
    <property type="match status" value="1"/>
</dbReference>
<keyword evidence="5" id="KW-0720">Serine protease</keyword>
<evidence type="ECO:0000313" key="9">
    <source>
        <dbReference type="Proteomes" id="UP000464657"/>
    </source>
</evidence>
<gene>
    <name evidence="8" type="primary">f1pep1_4</name>
    <name evidence="8" type="ORF">IMCC3317_31510</name>
</gene>
<dbReference type="InterPro" id="IPR001375">
    <property type="entry name" value="Peptidase_S9_cat"/>
</dbReference>
<evidence type="ECO:0000256" key="4">
    <source>
        <dbReference type="ARBA" id="ARBA00022801"/>
    </source>
</evidence>
<keyword evidence="3" id="KW-0645">Protease</keyword>
<dbReference type="GO" id="GO:0005829">
    <property type="term" value="C:cytosol"/>
    <property type="evidence" value="ECO:0007669"/>
    <property type="project" value="TreeGrafter"/>
</dbReference>
<name>A0A7L4ZMV4_9FLAO</name>
<dbReference type="Pfam" id="PF02897">
    <property type="entry name" value="Peptidase_S9_N"/>
    <property type="match status" value="1"/>
</dbReference>
<dbReference type="InterPro" id="IPR029058">
    <property type="entry name" value="AB_hydrolase_fold"/>
</dbReference>
<dbReference type="InterPro" id="IPR023302">
    <property type="entry name" value="Pept_S9A_N"/>
</dbReference>
<dbReference type="EC" id="3.4.21.26" evidence="2"/>
<evidence type="ECO:0000259" key="6">
    <source>
        <dbReference type="Pfam" id="PF00326"/>
    </source>
</evidence>
<dbReference type="GO" id="GO:0070012">
    <property type="term" value="F:oligopeptidase activity"/>
    <property type="evidence" value="ECO:0007669"/>
    <property type="project" value="TreeGrafter"/>
</dbReference>
<reference evidence="8 9" key="1">
    <citation type="journal article" date="2013" name="Int. J. Syst. Evol. Microbiol.">
        <title>Kordia antarctica sp. nov., isolated from Antarctic seawater.</title>
        <authorList>
            <person name="Baek K."/>
            <person name="Choi A."/>
            <person name="Kang I."/>
            <person name="Lee K."/>
            <person name="Cho J.C."/>
        </authorList>
    </citation>
    <scope>NUCLEOTIDE SEQUENCE [LARGE SCALE GENOMIC DNA]</scope>
    <source>
        <strain evidence="8 9">IMCC3317</strain>
    </source>
</reference>
<dbReference type="RefSeq" id="WP_160130365.1">
    <property type="nucleotide sequence ID" value="NZ_CP019288.1"/>
</dbReference>
<accession>A0A7L4ZMV4</accession>
<dbReference type="OrthoDB" id="9801421at2"/>
<dbReference type="PRINTS" id="PR00862">
    <property type="entry name" value="PROLIGOPTASE"/>
</dbReference>
<feature type="domain" description="Peptidase S9A N-terminal" evidence="7">
    <location>
        <begin position="31"/>
        <end position="437"/>
    </location>
</feature>
<evidence type="ECO:0000256" key="3">
    <source>
        <dbReference type="ARBA" id="ARBA00022670"/>
    </source>
</evidence>
<dbReference type="InterPro" id="IPR002470">
    <property type="entry name" value="Peptidase_S9A"/>
</dbReference>
<dbReference type="EMBL" id="CP019288">
    <property type="protein sequence ID" value="QHI37769.1"/>
    <property type="molecule type" value="Genomic_DNA"/>
</dbReference>
<dbReference type="GO" id="GO:0004252">
    <property type="term" value="F:serine-type endopeptidase activity"/>
    <property type="evidence" value="ECO:0007669"/>
    <property type="project" value="UniProtKB-EC"/>
</dbReference>
<dbReference type="PANTHER" id="PTHR42881:SF2">
    <property type="entry name" value="PROLYL ENDOPEPTIDASE"/>
    <property type="match status" value="1"/>
</dbReference>
<evidence type="ECO:0000256" key="5">
    <source>
        <dbReference type="ARBA" id="ARBA00022825"/>
    </source>
</evidence>
<dbReference type="AlphaFoldDB" id="A0A7L4ZMV4"/>
<evidence type="ECO:0000256" key="1">
    <source>
        <dbReference type="ARBA" id="ARBA00001070"/>
    </source>
</evidence>
<feature type="domain" description="Peptidase S9 prolyl oligopeptidase catalytic" evidence="6">
    <location>
        <begin position="513"/>
        <end position="718"/>
    </location>
</feature>
<dbReference type="SUPFAM" id="SSF53474">
    <property type="entry name" value="alpha/beta-Hydrolases"/>
    <property type="match status" value="1"/>
</dbReference>